<name>A0A4Z2IPE9_9TELE</name>
<keyword evidence="2" id="KW-1185">Reference proteome</keyword>
<reference evidence="1 2" key="1">
    <citation type="submission" date="2019-03" db="EMBL/GenBank/DDBJ databases">
        <title>First draft genome of Liparis tanakae, snailfish: a comprehensive survey of snailfish specific genes.</title>
        <authorList>
            <person name="Kim W."/>
            <person name="Song I."/>
            <person name="Jeong J.-H."/>
            <person name="Kim D."/>
            <person name="Kim S."/>
            <person name="Ryu S."/>
            <person name="Song J.Y."/>
            <person name="Lee S.K."/>
        </authorList>
    </citation>
    <scope>NUCLEOTIDE SEQUENCE [LARGE SCALE GENOMIC DNA]</scope>
    <source>
        <tissue evidence="1">Muscle</tissue>
    </source>
</reference>
<gene>
    <name evidence="1" type="ORF">EYF80_010771</name>
</gene>
<evidence type="ECO:0000313" key="1">
    <source>
        <dbReference type="EMBL" id="TNN79092.1"/>
    </source>
</evidence>
<evidence type="ECO:0000313" key="2">
    <source>
        <dbReference type="Proteomes" id="UP000314294"/>
    </source>
</evidence>
<dbReference type="AlphaFoldDB" id="A0A4Z2IPE9"/>
<organism evidence="1 2">
    <name type="scientific">Liparis tanakae</name>
    <name type="common">Tanaka's snailfish</name>
    <dbReference type="NCBI Taxonomy" id="230148"/>
    <lineage>
        <taxon>Eukaryota</taxon>
        <taxon>Metazoa</taxon>
        <taxon>Chordata</taxon>
        <taxon>Craniata</taxon>
        <taxon>Vertebrata</taxon>
        <taxon>Euteleostomi</taxon>
        <taxon>Actinopterygii</taxon>
        <taxon>Neopterygii</taxon>
        <taxon>Teleostei</taxon>
        <taxon>Neoteleostei</taxon>
        <taxon>Acanthomorphata</taxon>
        <taxon>Eupercaria</taxon>
        <taxon>Perciformes</taxon>
        <taxon>Cottioidei</taxon>
        <taxon>Cottales</taxon>
        <taxon>Liparidae</taxon>
        <taxon>Liparis</taxon>
    </lineage>
</organism>
<dbReference type="Proteomes" id="UP000314294">
    <property type="component" value="Unassembled WGS sequence"/>
</dbReference>
<sequence>MEDDHLVDVSLGELAVHPSDSCGAEITRTRFLPAKLASRFGDPAPLGIRVPLALAPGVPSSRRVFGRRGKATCPAAPLLGPKLGPPALLPCADPALAETATPSSACTSPWFLDPCTEIAEPNPGRIRPTGRSLSDAPCRARTSLALHWKTITGHQDGGTTDTRKGTSPHRERTAFVLPRRFSLATLRVGGFPRNVQTQTSASGRNARTCPGTACGNIGDIDWDNIRNMSHSGSTVTS</sequence>
<dbReference type="EMBL" id="SRLO01000068">
    <property type="protein sequence ID" value="TNN79092.1"/>
    <property type="molecule type" value="Genomic_DNA"/>
</dbReference>
<comment type="caution">
    <text evidence="1">The sequence shown here is derived from an EMBL/GenBank/DDBJ whole genome shotgun (WGS) entry which is preliminary data.</text>
</comment>
<protein>
    <submittedName>
        <fullName evidence="1">Uncharacterized protein</fullName>
    </submittedName>
</protein>
<proteinExistence type="predicted"/>
<accession>A0A4Z2IPE9</accession>